<name>A0A0D1JE22_BACIU</name>
<evidence type="ECO:0000256" key="5">
    <source>
        <dbReference type="ARBA" id="ARBA00022741"/>
    </source>
</evidence>
<keyword evidence="5" id="KW-0547">Nucleotide-binding</keyword>
<comment type="catalytic activity">
    <reaction evidence="1">
        <text>ATP + protein L-histidine = ADP + protein N-phospho-L-histidine.</text>
        <dbReference type="EC" id="2.7.13.3"/>
    </reaction>
</comment>
<evidence type="ECO:0000313" key="11">
    <source>
        <dbReference type="Proteomes" id="UP000032247"/>
    </source>
</evidence>
<evidence type="ECO:0000259" key="9">
    <source>
        <dbReference type="PROSITE" id="PS50109"/>
    </source>
</evidence>
<dbReference type="InterPro" id="IPR032834">
    <property type="entry name" value="NatK-like_C"/>
</dbReference>
<dbReference type="SMART" id="SM00387">
    <property type="entry name" value="HATPase_c"/>
    <property type="match status" value="1"/>
</dbReference>
<evidence type="ECO:0000256" key="7">
    <source>
        <dbReference type="ARBA" id="ARBA00022840"/>
    </source>
</evidence>
<keyword evidence="8" id="KW-0902">Two-component regulatory system</keyword>
<dbReference type="PRINTS" id="PR00344">
    <property type="entry name" value="BCTRLSENSOR"/>
</dbReference>
<dbReference type="InterPro" id="IPR003594">
    <property type="entry name" value="HATPase_dom"/>
</dbReference>
<evidence type="ECO:0000256" key="4">
    <source>
        <dbReference type="ARBA" id="ARBA00022679"/>
    </source>
</evidence>
<dbReference type="EMBL" id="JXBC01000004">
    <property type="protein sequence ID" value="KIU10634.1"/>
    <property type="molecule type" value="Genomic_DNA"/>
</dbReference>
<dbReference type="PATRIC" id="fig|1423.173.peg.2746"/>
<keyword evidence="4" id="KW-0808">Transferase</keyword>
<dbReference type="SUPFAM" id="SSF55890">
    <property type="entry name" value="Sporulation response regulatory protein Spo0B"/>
    <property type="match status" value="1"/>
</dbReference>
<dbReference type="PANTHER" id="PTHR40448:SF1">
    <property type="entry name" value="TWO-COMPONENT SENSOR HISTIDINE KINASE"/>
    <property type="match status" value="1"/>
</dbReference>
<dbReference type="EC" id="2.7.13.3" evidence="2"/>
<dbReference type="GO" id="GO:0042802">
    <property type="term" value="F:identical protein binding"/>
    <property type="evidence" value="ECO:0007669"/>
    <property type="project" value="TreeGrafter"/>
</dbReference>
<evidence type="ECO:0000256" key="1">
    <source>
        <dbReference type="ARBA" id="ARBA00000085"/>
    </source>
</evidence>
<evidence type="ECO:0000256" key="8">
    <source>
        <dbReference type="ARBA" id="ARBA00023012"/>
    </source>
</evidence>
<dbReference type="InterPro" id="IPR016120">
    <property type="entry name" value="Sig_transdc_His_kin_SpoOB"/>
</dbReference>
<evidence type="ECO:0000256" key="3">
    <source>
        <dbReference type="ARBA" id="ARBA00022553"/>
    </source>
</evidence>
<dbReference type="InterPro" id="IPR005467">
    <property type="entry name" value="His_kinase_dom"/>
</dbReference>
<dbReference type="SUPFAM" id="SSF55874">
    <property type="entry name" value="ATPase domain of HSP90 chaperone/DNA topoisomerase II/histidine kinase"/>
    <property type="match status" value="1"/>
</dbReference>
<organism evidence="10 11">
    <name type="scientific">Bacillus subtilis</name>
    <dbReference type="NCBI Taxonomy" id="1423"/>
    <lineage>
        <taxon>Bacteria</taxon>
        <taxon>Bacillati</taxon>
        <taxon>Bacillota</taxon>
        <taxon>Bacilli</taxon>
        <taxon>Bacillales</taxon>
        <taxon>Bacillaceae</taxon>
        <taxon>Bacillus</taxon>
    </lineage>
</organism>
<dbReference type="AlphaFoldDB" id="A0A0D1JE22"/>
<feature type="domain" description="Histidine kinase" evidence="9">
    <location>
        <begin position="125"/>
        <end position="230"/>
    </location>
</feature>
<reference evidence="10 11" key="1">
    <citation type="submission" date="2014-12" db="EMBL/GenBank/DDBJ databases">
        <title>Comparative genome analysis of Bacillus coagulans HM-08, Clostridium butyricum HM-68, Bacillus subtilis HM-66 and Bacillus licheniformis BL-09.</title>
        <authorList>
            <person name="Zhang H."/>
        </authorList>
    </citation>
    <scope>NUCLEOTIDE SEQUENCE [LARGE SCALE GENOMIC DNA]</scope>
    <source>
        <strain evidence="10 11">HM-66</strain>
    </source>
</reference>
<comment type="caution">
    <text evidence="10">The sequence shown here is derived from an EMBL/GenBank/DDBJ whole genome shotgun (WGS) entry which is preliminary data.</text>
</comment>
<protein>
    <recommendedName>
        <fullName evidence="2">histidine kinase</fullName>
        <ecNumber evidence="2">2.7.13.3</ecNumber>
    </recommendedName>
</protein>
<keyword evidence="7 10" id="KW-0067">ATP-binding</keyword>
<dbReference type="InterPro" id="IPR036890">
    <property type="entry name" value="HATPase_C_sf"/>
</dbReference>
<proteinExistence type="predicted"/>
<gene>
    <name evidence="10" type="ORF">SC09_Contig25orf00434</name>
</gene>
<dbReference type="Proteomes" id="UP000032247">
    <property type="component" value="Unassembled WGS sequence"/>
</dbReference>
<keyword evidence="3" id="KW-0597">Phosphoprotein</keyword>
<accession>A0A0D1JE22</accession>
<dbReference type="PANTHER" id="PTHR40448">
    <property type="entry name" value="TWO-COMPONENT SENSOR HISTIDINE KINASE"/>
    <property type="match status" value="1"/>
</dbReference>
<evidence type="ECO:0000256" key="2">
    <source>
        <dbReference type="ARBA" id="ARBA00012438"/>
    </source>
</evidence>
<dbReference type="Gene3D" id="3.30.565.10">
    <property type="entry name" value="Histidine kinase-like ATPase, C-terminal domain"/>
    <property type="match status" value="1"/>
</dbReference>
<dbReference type="InterPro" id="IPR004358">
    <property type="entry name" value="Sig_transdc_His_kin-like_C"/>
</dbReference>
<dbReference type="GO" id="GO:0000155">
    <property type="term" value="F:phosphorelay sensor kinase activity"/>
    <property type="evidence" value="ECO:0007669"/>
    <property type="project" value="InterPro"/>
</dbReference>
<evidence type="ECO:0000313" key="10">
    <source>
        <dbReference type="EMBL" id="KIU10634.1"/>
    </source>
</evidence>
<dbReference type="GO" id="GO:0005524">
    <property type="term" value="F:ATP binding"/>
    <property type="evidence" value="ECO:0007669"/>
    <property type="project" value="UniProtKB-KW"/>
</dbReference>
<evidence type="ECO:0000256" key="6">
    <source>
        <dbReference type="ARBA" id="ARBA00022777"/>
    </source>
</evidence>
<keyword evidence="6" id="KW-0418">Kinase</keyword>
<sequence>MFIFFMIRGIFLQNLRDAEDYLEEQYEEVGKYIHFIQRHNHDHMHHLITIKQMLEKGYSKESYQYLSDVLNDSAQISDILPLHSVAISGLLLSYKDKGLKENIHIQYKISDSLRGFPCKLFETNRILGNLITNALDAVKEIDELPKRAVYVHINATENYYRIDVSNFGDIERFSEVIERIFEEGFSTKDKVGRGYGLHIVKSVVEKYNGFIFTEIIDRMIIFKVRIPKEADYV</sequence>
<dbReference type="PROSITE" id="PS50109">
    <property type="entry name" value="HIS_KIN"/>
    <property type="match status" value="1"/>
</dbReference>
<dbReference type="Pfam" id="PF14501">
    <property type="entry name" value="HATPase_c_5"/>
    <property type="match status" value="1"/>
</dbReference>